<evidence type="ECO:0000256" key="9">
    <source>
        <dbReference type="ARBA" id="ARBA00023306"/>
    </source>
</evidence>
<dbReference type="InterPro" id="IPR008880">
    <property type="entry name" value="Trigger_fac_C"/>
</dbReference>
<dbReference type="InterPro" id="IPR037041">
    <property type="entry name" value="Trigger_fac_C_sf"/>
</dbReference>
<feature type="coiled-coil region" evidence="12">
    <location>
        <begin position="134"/>
        <end position="168"/>
    </location>
</feature>
<dbReference type="PANTHER" id="PTHR30560:SF3">
    <property type="entry name" value="TRIGGER FACTOR-LIKE PROTEIN TIG, CHLOROPLASTIC"/>
    <property type="match status" value="1"/>
</dbReference>
<keyword evidence="8 11" id="KW-0413">Isomerase</keyword>
<name>A0ABX0IIE5_9ACTN</name>
<dbReference type="NCBIfam" id="TIGR00115">
    <property type="entry name" value="tig"/>
    <property type="match status" value="1"/>
</dbReference>
<evidence type="ECO:0000256" key="13">
    <source>
        <dbReference type="SAM" id="MobiDB-lite"/>
    </source>
</evidence>
<reference evidence="16 17" key="1">
    <citation type="submission" date="2019-11" db="EMBL/GenBank/DDBJ databases">
        <title>Eggerthellaceae novel genus isolated from the rectal contents of marmort.</title>
        <authorList>
            <person name="Zhang G."/>
        </authorList>
    </citation>
    <scope>NUCLEOTIDE SEQUENCE [LARGE SCALE GENOMIC DNA]</scope>
    <source>
        <strain evidence="17">zg-886</strain>
    </source>
</reference>
<protein>
    <recommendedName>
        <fullName evidence="4 11">Trigger factor</fullName>
        <shortName evidence="11">TF</shortName>
        <ecNumber evidence="3 11">5.2.1.8</ecNumber>
    </recommendedName>
    <alternativeName>
        <fullName evidence="10 11">PPIase</fullName>
    </alternativeName>
</protein>
<dbReference type="Proteomes" id="UP000636394">
    <property type="component" value="Unassembled WGS sequence"/>
</dbReference>
<keyword evidence="7 11" id="KW-0143">Chaperone</keyword>
<dbReference type="Pfam" id="PF05697">
    <property type="entry name" value="Trigger_N"/>
    <property type="match status" value="1"/>
</dbReference>
<dbReference type="InterPro" id="IPR027304">
    <property type="entry name" value="Trigger_fact/SurA_dom_sf"/>
</dbReference>
<dbReference type="EMBL" id="WPCR01000008">
    <property type="protein sequence ID" value="NHM14596.1"/>
    <property type="molecule type" value="Genomic_DNA"/>
</dbReference>
<dbReference type="InterPro" id="IPR005215">
    <property type="entry name" value="Trig_fac"/>
</dbReference>
<comment type="catalytic activity">
    <reaction evidence="1 11">
        <text>[protein]-peptidylproline (omega=180) = [protein]-peptidylproline (omega=0)</text>
        <dbReference type="Rhea" id="RHEA:16237"/>
        <dbReference type="Rhea" id="RHEA-COMP:10747"/>
        <dbReference type="Rhea" id="RHEA-COMP:10748"/>
        <dbReference type="ChEBI" id="CHEBI:83833"/>
        <dbReference type="ChEBI" id="CHEBI:83834"/>
        <dbReference type="EC" id="5.2.1.8"/>
    </reaction>
</comment>
<dbReference type="SUPFAM" id="SSF102735">
    <property type="entry name" value="Trigger factor ribosome-binding domain"/>
    <property type="match status" value="1"/>
</dbReference>
<dbReference type="HAMAP" id="MF_00303">
    <property type="entry name" value="Trigger_factor_Tig"/>
    <property type="match status" value="1"/>
</dbReference>
<evidence type="ECO:0000256" key="8">
    <source>
        <dbReference type="ARBA" id="ARBA00023235"/>
    </source>
</evidence>
<evidence type="ECO:0000256" key="7">
    <source>
        <dbReference type="ARBA" id="ARBA00023186"/>
    </source>
</evidence>
<dbReference type="GO" id="GO:0003755">
    <property type="term" value="F:peptidyl-prolyl cis-trans isomerase activity"/>
    <property type="evidence" value="ECO:0007669"/>
    <property type="project" value="UniProtKB-EC"/>
</dbReference>
<dbReference type="InterPro" id="IPR036611">
    <property type="entry name" value="Trigger_fac_ribosome-bd_sf"/>
</dbReference>
<comment type="similarity">
    <text evidence="2 11">Belongs to the FKBP-type PPIase family. Tig subfamily.</text>
</comment>
<evidence type="ECO:0000259" key="15">
    <source>
        <dbReference type="Pfam" id="PF05698"/>
    </source>
</evidence>
<dbReference type="SUPFAM" id="SSF54534">
    <property type="entry name" value="FKBP-like"/>
    <property type="match status" value="1"/>
</dbReference>
<dbReference type="Gene3D" id="3.30.70.1050">
    <property type="entry name" value="Trigger factor ribosome-binding domain"/>
    <property type="match status" value="1"/>
</dbReference>
<evidence type="ECO:0000256" key="2">
    <source>
        <dbReference type="ARBA" id="ARBA00005464"/>
    </source>
</evidence>
<dbReference type="Gene3D" id="1.10.3120.10">
    <property type="entry name" value="Trigger factor, C-terminal domain"/>
    <property type="match status" value="1"/>
</dbReference>
<dbReference type="SUPFAM" id="SSF109998">
    <property type="entry name" value="Triger factor/SurA peptide-binding domain-like"/>
    <property type="match status" value="1"/>
</dbReference>
<keyword evidence="9 11" id="KW-0131">Cell cycle</keyword>
<comment type="function">
    <text evidence="11">Involved in protein export. Acts as a chaperone by maintaining the newly synthesized protein in an open conformation. Functions as a peptidyl-prolyl cis-trans isomerase.</text>
</comment>
<evidence type="ECO:0000256" key="1">
    <source>
        <dbReference type="ARBA" id="ARBA00000971"/>
    </source>
</evidence>
<keyword evidence="12" id="KW-0175">Coiled coil</keyword>
<feature type="domain" description="Trigger factor C-terminal" evidence="15">
    <location>
        <begin position="282"/>
        <end position="438"/>
    </location>
</feature>
<keyword evidence="6 11" id="KW-0697">Rotamase</keyword>
<evidence type="ECO:0000256" key="10">
    <source>
        <dbReference type="ARBA" id="ARBA00029986"/>
    </source>
</evidence>
<keyword evidence="11" id="KW-0963">Cytoplasm</keyword>
<feature type="region of interest" description="Disordered" evidence="13">
    <location>
        <begin position="448"/>
        <end position="481"/>
    </location>
</feature>
<evidence type="ECO:0000313" key="17">
    <source>
        <dbReference type="Proteomes" id="UP000636394"/>
    </source>
</evidence>
<proteinExistence type="inferred from homology"/>
<dbReference type="InterPro" id="IPR046357">
    <property type="entry name" value="PPIase_dom_sf"/>
</dbReference>
<dbReference type="InterPro" id="IPR008881">
    <property type="entry name" value="Trigger_fac_ribosome-bd_bac"/>
</dbReference>
<keyword evidence="17" id="KW-1185">Reference proteome</keyword>
<evidence type="ECO:0000256" key="12">
    <source>
        <dbReference type="SAM" id="Coils"/>
    </source>
</evidence>
<organism evidence="16 17">
    <name type="scientific">Xiamenia xianingshaonis</name>
    <dbReference type="NCBI Taxonomy" id="2682776"/>
    <lineage>
        <taxon>Bacteria</taxon>
        <taxon>Bacillati</taxon>
        <taxon>Actinomycetota</taxon>
        <taxon>Coriobacteriia</taxon>
        <taxon>Eggerthellales</taxon>
        <taxon>Eggerthellaceae</taxon>
        <taxon>Xiamenia</taxon>
    </lineage>
</organism>
<comment type="caution">
    <text evidence="16">The sequence shown here is derived from an EMBL/GenBank/DDBJ whole genome shotgun (WGS) entry which is preliminary data.</text>
</comment>
<accession>A0ABX0IIE5</accession>
<dbReference type="PANTHER" id="PTHR30560">
    <property type="entry name" value="TRIGGER FACTOR CHAPERONE AND PEPTIDYL-PROLYL CIS/TRANS ISOMERASE"/>
    <property type="match status" value="1"/>
</dbReference>
<comment type="subcellular location">
    <subcellularLocation>
        <location evidence="11">Cytoplasm</location>
    </subcellularLocation>
    <text evidence="11">About half TF is bound to the ribosome near the polypeptide exit tunnel while the other half is free in the cytoplasm.</text>
</comment>
<sequence length="481" mass="53606">MEPNGTRWRNTQVETKVEKLEDGQAKVTVTIDGKDVADRIKKTYKDFANRYNFPGFRKGKAPRKVIDTAVGKDAVAATVTDEIVNGSYPLAIDDARLYPISRPTFGETDLVRDGEPYSFDFTVALKPEFELTSYDNVEIELPFAEATEKEIEQQIESLREHYATYENSPANTKVKPDSHIELSMKATDDAGEPIPSLTAESRPYSLGGNLFPAEFDEQLLGLKKGQTAEFELAMPEDAPIMLSALQGKTEKVNFEVEIIAVKRQVIPELTDEWVKEVLSFDTVEDFRKGVADSITAQKGDILPRLKENACLEAVAERLVGEVPESLAEETESTLLQDFFQQLQAQGTSLDMYLAMQGITADQFKADVKQQAQDMAKQDMALDAWAKHYGIEATDEDVAEEFAKTGVEDPLALQAEWRQNGQLYLVRQGTLRAKAVSDLMDKAVVTEVESLTEQKDEKPKKAAKKSSKKAEKKEEEPAAEAE</sequence>
<evidence type="ECO:0000256" key="6">
    <source>
        <dbReference type="ARBA" id="ARBA00023110"/>
    </source>
</evidence>
<dbReference type="PIRSF" id="PIRSF003095">
    <property type="entry name" value="Trigger_factor"/>
    <property type="match status" value="1"/>
</dbReference>
<evidence type="ECO:0000313" key="16">
    <source>
        <dbReference type="EMBL" id="NHM14596.1"/>
    </source>
</evidence>
<evidence type="ECO:0000256" key="11">
    <source>
        <dbReference type="HAMAP-Rule" id="MF_00303"/>
    </source>
</evidence>
<keyword evidence="5 11" id="KW-0132">Cell division</keyword>
<evidence type="ECO:0000256" key="4">
    <source>
        <dbReference type="ARBA" id="ARBA00016902"/>
    </source>
</evidence>
<comment type="domain">
    <text evidence="11">Consists of 3 domains; the N-terminus binds the ribosome, the middle domain has PPIase activity, while the C-terminus has intrinsic chaperone activity on its own.</text>
</comment>
<dbReference type="Pfam" id="PF05698">
    <property type="entry name" value="Trigger_C"/>
    <property type="match status" value="1"/>
</dbReference>
<feature type="domain" description="Trigger factor ribosome-binding bacterial" evidence="14">
    <location>
        <begin position="14"/>
        <end position="158"/>
    </location>
</feature>
<gene>
    <name evidence="11 16" type="primary">tig</name>
    <name evidence="16" type="ORF">GMI68_07445</name>
</gene>
<evidence type="ECO:0000256" key="3">
    <source>
        <dbReference type="ARBA" id="ARBA00013194"/>
    </source>
</evidence>
<dbReference type="Gene3D" id="3.10.50.40">
    <property type="match status" value="1"/>
</dbReference>
<evidence type="ECO:0000256" key="5">
    <source>
        <dbReference type="ARBA" id="ARBA00022618"/>
    </source>
</evidence>
<evidence type="ECO:0000259" key="14">
    <source>
        <dbReference type="Pfam" id="PF05697"/>
    </source>
</evidence>
<dbReference type="EC" id="5.2.1.8" evidence="3 11"/>